<dbReference type="RefSeq" id="WP_206294887.1">
    <property type="nucleotide sequence ID" value="NZ_CP063458.1"/>
</dbReference>
<evidence type="ECO:0000313" key="2">
    <source>
        <dbReference type="EMBL" id="QOV91587.1"/>
    </source>
</evidence>
<gene>
    <name evidence="2" type="ORF">IPV69_09590</name>
</gene>
<dbReference type="InterPro" id="IPR013320">
    <property type="entry name" value="ConA-like_dom_sf"/>
</dbReference>
<dbReference type="Gene3D" id="2.60.120.200">
    <property type="match status" value="1"/>
</dbReference>
<dbReference type="Pfam" id="PF13385">
    <property type="entry name" value="Laminin_G_3"/>
    <property type="match status" value="1"/>
</dbReference>
<reference evidence="2 3" key="1">
    <citation type="submission" date="2020-10" db="EMBL/GenBank/DDBJ databases">
        <title>Wide distribution of Phycisphaera-like planctomycetes from WD2101 soil group in peatlands and genome analysis of the first cultivated representative.</title>
        <authorList>
            <person name="Dedysh S.N."/>
            <person name="Beletsky A.V."/>
            <person name="Ivanova A."/>
            <person name="Kulichevskaya I.S."/>
            <person name="Suzina N.E."/>
            <person name="Philippov D.A."/>
            <person name="Rakitin A.L."/>
            <person name="Mardanov A.V."/>
            <person name="Ravin N.V."/>
        </authorList>
    </citation>
    <scope>NUCLEOTIDE SEQUENCE [LARGE SCALE GENOMIC DNA]</scope>
    <source>
        <strain evidence="2 3">M1803</strain>
    </source>
</reference>
<proteinExistence type="predicted"/>
<dbReference type="KEGG" id="hbs:IPV69_09590"/>
<organism evidence="2 3">
    <name type="scientific">Humisphaera borealis</name>
    <dbReference type="NCBI Taxonomy" id="2807512"/>
    <lineage>
        <taxon>Bacteria</taxon>
        <taxon>Pseudomonadati</taxon>
        <taxon>Planctomycetota</taxon>
        <taxon>Phycisphaerae</taxon>
        <taxon>Tepidisphaerales</taxon>
        <taxon>Tepidisphaeraceae</taxon>
        <taxon>Humisphaera</taxon>
    </lineage>
</organism>
<evidence type="ECO:0000256" key="1">
    <source>
        <dbReference type="SAM" id="MobiDB-lite"/>
    </source>
</evidence>
<evidence type="ECO:0000313" key="3">
    <source>
        <dbReference type="Proteomes" id="UP000593765"/>
    </source>
</evidence>
<sequence>MCWKRSAPGGKAAGDQRQPAAKLDAIANPRIANKSLTISFDVTARSKSGVMLAQGGNKHGYAVRLDDGKLAFDVRVNGKVTTIVADTTPAGPIAVVASLKADGVMELAINGKPVAAGKAAGLIPVQPVDELTIGRDEQSAVGPYDGPNPLEGEMTNVKVVAE</sequence>
<dbReference type="SUPFAM" id="SSF49899">
    <property type="entry name" value="Concanavalin A-like lectins/glucanases"/>
    <property type="match status" value="1"/>
</dbReference>
<accession>A0A7M2X1G4</accession>
<protein>
    <recommendedName>
        <fullName evidence="4">LamG domain-containing protein</fullName>
    </recommendedName>
</protein>
<keyword evidence="3" id="KW-1185">Reference proteome</keyword>
<evidence type="ECO:0008006" key="4">
    <source>
        <dbReference type="Google" id="ProtNLM"/>
    </source>
</evidence>
<dbReference type="AlphaFoldDB" id="A0A7M2X1G4"/>
<dbReference type="Proteomes" id="UP000593765">
    <property type="component" value="Chromosome"/>
</dbReference>
<feature type="region of interest" description="Disordered" evidence="1">
    <location>
        <begin position="1"/>
        <end position="20"/>
    </location>
</feature>
<name>A0A7M2X1G4_9BACT</name>
<dbReference type="EMBL" id="CP063458">
    <property type="protein sequence ID" value="QOV91587.1"/>
    <property type="molecule type" value="Genomic_DNA"/>
</dbReference>